<comment type="caution">
    <text evidence="3">The sequence shown here is derived from an EMBL/GenBank/DDBJ whole genome shotgun (WGS) entry which is preliminary data.</text>
</comment>
<reference evidence="3" key="1">
    <citation type="journal article" date="2019" name="Sci. Rep.">
        <title>Draft genome of Tanacetum cinerariifolium, the natural source of mosquito coil.</title>
        <authorList>
            <person name="Yamashiro T."/>
            <person name="Shiraishi A."/>
            <person name="Satake H."/>
            <person name="Nakayama K."/>
        </authorList>
    </citation>
    <scope>NUCLEOTIDE SEQUENCE</scope>
</reference>
<dbReference type="CDD" id="cd09272">
    <property type="entry name" value="RNase_HI_RT_Ty1"/>
    <property type="match status" value="1"/>
</dbReference>
<name>A0A6L2JAP4_TANCI</name>
<dbReference type="PANTHER" id="PTHR11439">
    <property type="entry name" value="GAG-POL-RELATED RETROTRANSPOSON"/>
    <property type="match status" value="1"/>
</dbReference>
<dbReference type="Pfam" id="PF07727">
    <property type="entry name" value="RVT_2"/>
    <property type="match status" value="1"/>
</dbReference>
<sequence>MVINQDKGATVQGVQANSSQTVQPNTPSETHMTARMDQLQNQLNQVLLMMQNNNHMNPLYGIFSSLSHDETIEKYKARLMAKGFAQTEGIDYKETLTQVAKMVTVRALLALVVHMNWSIQQLDVNNAFLHGLTMSQRKYALDLLQQANVLNDKPFITPFNPVTSLNDTDGEPLTEQEASTYRTLVVTSRSFTEAEYMALTYCTCELSWLTCLFQDLQLQVNQPITILCDNASSIALASNPVQHARTKHKLETRSEME</sequence>
<protein>
    <recommendedName>
        <fullName evidence="2">Reverse transcriptase Ty1/copia-type domain-containing protein</fullName>
    </recommendedName>
</protein>
<gene>
    <name evidence="3" type="ORF">Tci_005798</name>
</gene>
<evidence type="ECO:0000313" key="3">
    <source>
        <dbReference type="EMBL" id="GEU33820.1"/>
    </source>
</evidence>
<feature type="compositionally biased region" description="Polar residues" evidence="1">
    <location>
        <begin position="12"/>
        <end position="30"/>
    </location>
</feature>
<dbReference type="PANTHER" id="PTHR11439:SF467">
    <property type="entry name" value="INTEGRASE CATALYTIC DOMAIN-CONTAINING PROTEIN"/>
    <property type="match status" value="1"/>
</dbReference>
<dbReference type="EMBL" id="BKCJ010000508">
    <property type="protein sequence ID" value="GEU33820.1"/>
    <property type="molecule type" value="Genomic_DNA"/>
</dbReference>
<evidence type="ECO:0000256" key="1">
    <source>
        <dbReference type="SAM" id="MobiDB-lite"/>
    </source>
</evidence>
<dbReference type="InterPro" id="IPR013103">
    <property type="entry name" value="RVT_2"/>
</dbReference>
<organism evidence="3">
    <name type="scientific">Tanacetum cinerariifolium</name>
    <name type="common">Dalmatian daisy</name>
    <name type="synonym">Chrysanthemum cinerariifolium</name>
    <dbReference type="NCBI Taxonomy" id="118510"/>
    <lineage>
        <taxon>Eukaryota</taxon>
        <taxon>Viridiplantae</taxon>
        <taxon>Streptophyta</taxon>
        <taxon>Embryophyta</taxon>
        <taxon>Tracheophyta</taxon>
        <taxon>Spermatophyta</taxon>
        <taxon>Magnoliopsida</taxon>
        <taxon>eudicotyledons</taxon>
        <taxon>Gunneridae</taxon>
        <taxon>Pentapetalae</taxon>
        <taxon>asterids</taxon>
        <taxon>campanulids</taxon>
        <taxon>Asterales</taxon>
        <taxon>Asteraceae</taxon>
        <taxon>Asteroideae</taxon>
        <taxon>Anthemideae</taxon>
        <taxon>Anthemidinae</taxon>
        <taxon>Tanacetum</taxon>
    </lineage>
</organism>
<proteinExistence type="predicted"/>
<dbReference type="AlphaFoldDB" id="A0A6L2JAP4"/>
<accession>A0A6L2JAP4</accession>
<feature type="domain" description="Reverse transcriptase Ty1/copia-type" evidence="2">
    <location>
        <begin position="62"/>
        <end position="131"/>
    </location>
</feature>
<feature type="region of interest" description="Disordered" evidence="1">
    <location>
        <begin position="1"/>
        <end position="30"/>
    </location>
</feature>
<evidence type="ECO:0000259" key="2">
    <source>
        <dbReference type="Pfam" id="PF07727"/>
    </source>
</evidence>